<protein>
    <submittedName>
        <fullName evidence="1">Uncharacterized protein</fullName>
    </submittedName>
</protein>
<proteinExistence type="predicted"/>
<gene>
    <name evidence="1" type="ORF">FA95DRAFT_1559617</name>
</gene>
<name>A0ACB8RRZ9_9AGAM</name>
<accession>A0ACB8RRZ9</accession>
<comment type="caution">
    <text evidence="1">The sequence shown here is derived from an EMBL/GenBank/DDBJ whole genome shotgun (WGS) entry which is preliminary data.</text>
</comment>
<reference evidence="1" key="2">
    <citation type="journal article" date="2022" name="New Phytol.">
        <title>Evolutionary transition to the ectomycorrhizal habit in the genomes of a hyperdiverse lineage of mushroom-forming fungi.</title>
        <authorList>
            <person name="Looney B."/>
            <person name="Miyauchi S."/>
            <person name="Morin E."/>
            <person name="Drula E."/>
            <person name="Courty P.E."/>
            <person name="Kohler A."/>
            <person name="Kuo A."/>
            <person name="LaButti K."/>
            <person name="Pangilinan J."/>
            <person name="Lipzen A."/>
            <person name="Riley R."/>
            <person name="Andreopoulos W."/>
            <person name="He G."/>
            <person name="Johnson J."/>
            <person name="Nolan M."/>
            <person name="Tritt A."/>
            <person name="Barry K.W."/>
            <person name="Grigoriev I.V."/>
            <person name="Nagy L.G."/>
            <person name="Hibbett D."/>
            <person name="Henrissat B."/>
            <person name="Matheny P.B."/>
            <person name="Labbe J."/>
            <person name="Martin F.M."/>
        </authorList>
    </citation>
    <scope>NUCLEOTIDE SEQUENCE</scope>
    <source>
        <strain evidence="1">FP105234-sp</strain>
    </source>
</reference>
<sequence>RALTADEVVALTNFLSSEGNQKRQAEPLTTEEVVALTQLLSSEGNQKCWQRRALSSTSKGLIGTAVSLGASALVDPLISGLGKLFGVGKSDDATAPAQRRAITPEQLITAALLSGRAFDDLD</sequence>
<reference evidence="1" key="1">
    <citation type="submission" date="2021-02" db="EMBL/GenBank/DDBJ databases">
        <authorList>
            <consortium name="DOE Joint Genome Institute"/>
            <person name="Ahrendt S."/>
            <person name="Looney B.P."/>
            <person name="Miyauchi S."/>
            <person name="Morin E."/>
            <person name="Drula E."/>
            <person name="Courty P.E."/>
            <person name="Chicoki N."/>
            <person name="Fauchery L."/>
            <person name="Kohler A."/>
            <person name="Kuo A."/>
            <person name="Labutti K."/>
            <person name="Pangilinan J."/>
            <person name="Lipzen A."/>
            <person name="Riley R."/>
            <person name="Andreopoulos W."/>
            <person name="He G."/>
            <person name="Johnson J."/>
            <person name="Barry K.W."/>
            <person name="Grigoriev I.V."/>
            <person name="Nagy L."/>
            <person name="Hibbett D."/>
            <person name="Henrissat B."/>
            <person name="Matheny P.B."/>
            <person name="Labbe J."/>
            <person name="Martin F."/>
        </authorList>
    </citation>
    <scope>NUCLEOTIDE SEQUENCE</scope>
    <source>
        <strain evidence="1">FP105234-sp</strain>
    </source>
</reference>
<feature type="non-terminal residue" evidence="1">
    <location>
        <position position="1"/>
    </location>
</feature>
<keyword evidence="2" id="KW-1185">Reference proteome</keyword>
<dbReference type="EMBL" id="MU275914">
    <property type="protein sequence ID" value="KAI0046946.1"/>
    <property type="molecule type" value="Genomic_DNA"/>
</dbReference>
<evidence type="ECO:0000313" key="1">
    <source>
        <dbReference type="EMBL" id="KAI0046946.1"/>
    </source>
</evidence>
<evidence type="ECO:0000313" key="2">
    <source>
        <dbReference type="Proteomes" id="UP000814033"/>
    </source>
</evidence>
<dbReference type="Proteomes" id="UP000814033">
    <property type="component" value="Unassembled WGS sequence"/>
</dbReference>
<organism evidence="1 2">
    <name type="scientific">Auriscalpium vulgare</name>
    <dbReference type="NCBI Taxonomy" id="40419"/>
    <lineage>
        <taxon>Eukaryota</taxon>
        <taxon>Fungi</taxon>
        <taxon>Dikarya</taxon>
        <taxon>Basidiomycota</taxon>
        <taxon>Agaricomycotina</taxon>
        <taxon>Agaricomycetes</taxon>
        <taxon>Russulales</taxon>
        <taxon>Auriscalpiaceae</taxon>
        <taxon>Auriscalpium</taxon>
    </lineage>
</organism>